<keyword evidence="5" id="KW-1185">Reference proteome</keyword>
<evidence type="ECO:0000256" key="2">
    <source>
        <dbReference type="ARBA" id="ARBA00023002"/>
    </source>
</evidence>
<dbReference type="PANTHER" id="PTHR44196:SF1">
    <property type="entry name" value="DEHYDROGENASE_REDUCTASE SDR FAMILY MEMBER 7B"/>
    <property type="match status" value="1"/>
</dbReference>
<evidence type="ECO:0000313" key="5">
    <source>
        <dbReference type="Proteomes" id="UP000242415"/>
    </source>
</evidence>
<feature type="domain" description="Ketoreductase" evidence="3">
    <location>
        <begin position="4"/>
        <end position="183"/>
    </location>
</feature>
<dbReference type="RefSeq" id="WP_091560192.1">
    <property type="nucleotide sequence ID" value="NZ_FNPH01000009.1"/>
</dbReference>
<dbReference type="OrthoDB" id="9806974at2"/>
<dbReference type="Proteomes" id="UP000242415">
    <property type="component" value="Unassembled WGS sequence"/>
</dbReference>
<dbReference type="InterPro" id="IPR057326">
    <property type="entry name" value="KR_dom"/>
</dbReference>
<dbReference type="STRING" id="405436.SAMN05444365_109100"/>
<dbReference type="PRINTS" id="PR00081">
    <property type="entry name" value="GDHRDH"/>
</dbReference>
<evidence type="ECO:0000259" key="3">
    <source>
        <dbReference type="SMART" id="SM00822"/>
    </source>
</evidence>
<evidence type="ECO:0000256" key="1">
    <source>
        <dbReference type="ARBA" id="ARBA00006484"/>
    </source>
</evidence>
<accession>A0A1H3RX16</accession>
<name>A0A1H3RX16_9ACTN</name>
<dbReference type="PANTHER" id="PTHR44196">
    <property type="entry name" value="DEHYDROGENASE/REDUCTASE SDR FAMILY MEMBER 7B"/>
    <property type="match status" value="1"/>
</dbReference>
<dbReference type="InterPro" id="IPR002347">
    <property type="entry name" value="SDR_fam"/>
</dbReference>
<sequence>MSTRTFVVTGATSGLGLAVARLLTDGADHRVVVLGDAREEVSAVAAELECAGMVCDVSRYEQVEQTFNEIVSRYGSIDGLAHAAGVWAGGPLYEVPPERIRRAVEVNALGTAYLIREAVIRMRAQDRGNVVYVGATAVDMPRPQIPIYRATKSFGKSLVESVAQSLGSNRVKLMELHPGPMPTRLQERVGAEFKDTVFALPEQVAREVVRLLLLDPDDLYVTGQKVLRGDGRW</sequence>
<dbReference type="Gene3D" id="3.40.50.720">
    <property type="entry name" value="NAD(P)-binding Rossmann-like Domain"/>
    <property type="match status" value="1"/>
</dbReference>
<dbReference type="GO" id="GO:0016491">
    <property type="term" value="F:oxidoreductase activity"/>
    <property type="evidence" value="ECO:0007669"/>
    <property type="project" value="UniProtKB-KW"/>
</dbReference>
<dbReference type="EMBL" id="FNPH01000009">
    <property type="protein sequence ID" value="SDZ29409.1"/>
    <property type="molecule type" value="Genomic_DNA"/>
</dbReference>
<evidence type="ECO:0000313" key="4">
    <source>
        <dbReference type="EMBL" id="SDZ29409.1"/>
    </source>
</evidence>
<dbReference type="SMART" id="SM00822">
    <property type="entry name" value="PKS_KR"/>
    <property type="match status" value="1"/>
</dbReference>
<dbReference type="InterPro" id="IPR036291">
    <property type="entry name" value="NAD(P)-bd_dom_sf"/>
</dbReference>
<gene>
    <name evidence="4" type="ORF">SAMN05444365_109100</name>
</gene>
<keyword evidence="2" id="KW-0560">Oxidoreductase</keyword>
<proteinExistence type="inferred from homology"/>
<dbReference type="Pfam" id="PF00106">
    <property type="entry name" value="adh_short"/>
    <property type="match status" value="1"/>
</dbReference>
<comment type="similarity">
    <text evidence="1">Belongs to the short-chain dehydrogenases/reductases (SDR) family.</text>
</comment>
<organism evidence="4 5">
    <name type="scientific">Micromonospora pattaloongensis</name>
    <dbReference type="NCBI Taxonomy" id="405436"/>
    <lineage>
        <taxon>Bacteria</taxon>
        <taxon>Bacillati</taxon>
        <taxon>Actinomycetota</taxon>
        <taxon>Actinomycetes</taxon>
        <taxon>Micromonosporales</taxon>
        <taxon>Micromonosporaceae</taxon>
        <taxon>Micromonospora</taxon>
    </lineage>
</organism>
<dbReference type="GO" id="GO:0016020">
    <property type="term" value="C:membrane"/>
    <property type="evidence" value="ECO:0007669"/>
    <property type="project" value="TreeGrafter"/>
</dbReference>
<reference evidence="5" key="1">
    <citation type="submission" date="2016-10" db="EMBL/GenBank/DDBJ databases">
        <authorList>
            <person name="Varghese N."/>
            <person name="Submissions S."/>
        </authorList>
    </citation>
    <scope>NUCLEOTIDE SEQUENCE [LARGE SCALE GENOMIC DNA]</scope>
    <source>
        <strain evidence="5">DSM 45245</strain>
    </source>
</reference>
<dbReference type="AlphaFoldDB" id="A0A1H3RX16"/>
<dbReference type="CDD" id="cd05233">
    <property type="entry name" value="SDR_c"/>
    <property type="match status" value="1"/>
</dbReference>
<protein>
    <submittedName>
        <fullName evidence="4">Carbonyl reductase 4</fullName>
    </submittedName>
</protein>
<dbReference type="SUPFAM" id="SSF51735">
    <property type="entry name" value="NAD(P)-binding Rossmann-fold domains"/>
    <property type="match status" value="1"/>
</dbReference>